<feature type="compositionally biased region" description="Basic and acidic residues" evidence="11">
    <location>
        <begin position="300"/>
        <end position="311"/>
    </location>
</feature>
<dbReference type="InterPro" id="IPR042065">
    <property type="entry name" value="E3_ELL-like"/>
</dbReference>
<dbReference type="GO" id="GO:0071596">
    <property type="term" value="P:ubiquitin-dependent protein catabolic process via the N-end rule pathway"/>
    <property type="evidence" value="ECO:0007669"/>
    <property type="project" value="UniProtKB-UniRule"/>
</dbReference>
<evidence type="ECO:0000256" key="7">
    <source>
        <dbReference type="ARBA" id="ARBA00022833"/>
    </source>
</evidence>
<keyword evidence="4 10" id="KW-0479">Metal-binding</keyword>
<dbReference type="EC" id="2.3.2.27" evidence="10"/>
<dbReference type="GO" id="GO:0008270">
    <property type="term" value="F:zinc ion binding"/>
    <property type="evidence" value="ECO:0007669"/>
    <property type="project" value="UniProtKB-UniRule"/>
</dbReference>
<evidence type="ECO:0000256" key="2">
    <source>
        <dbReference type="ARBA" id="ARBA00004906"/>
    </source>
</evidence>
<dbReference type="FunFam" id="2.10.110.30:FF:000001">
    <property type="entry name" value="E3 ubiquitin-protein ligase UBR2 isoform 1"/>
    <property type="match status" value="1"/>
</dbReference>
<feature type="region of interest" description="Disordered" evidence="11">
    <location>
        <begin position="1"/>
        <end position="63"/>
    </location>
</feature>
<keyword evidence="3 10" id="KW-0808">Transferase</keyword>
<keyword evidence="6 10" id="KW-0833">Ubl conjugation pathway</keyword>
<feature type="region of interest" description="Disordered" evidence="11">
    <location>
        <begin position="1284"/>
        <end position="1321"/>
    </location>
</feature>
<dbReference type="InParanoid" id="A0A316W1A7"/>
<comment type="similarity">
    <text evidence="8 10">Belongs to the E3 ubiquitin-protein ligase UBR1-like family.</text>
</comment>
<feature type="compositionally biased region" description="Acidic residues" evidence="11">
    <location>
        <begin position="1284"/>
        <end position="1305"/>
    </location>
</feature>
<dbReference type="GO" id="GO:0005737">
    <property type="term" value="C:cytoplasm"/>
    <property type="evidence" value="ECO:0007669"/>
    <property type="project" value="TreeGrafter"/>
</dbReference>
<comment type="function">
    <text evidence="10">Ubiquitin ligase protein which is a component of the N-end rule pathway. Recognizes and binds to proteins bearing specific N-terminal residues that are destabilizing according to the N-end rule, leading to their ubiquitination and subsequent degradation.</text>
</comment>
<dbReference type="SMART" id="SM00396">
    <property type="entry name" value="ZnF_UBR1"/>
    <property type="match status" value="1"/>
</dbReference>
<feature type="domain" description="UBR-type" evidence="12">
    <location>
        <begin position="189"/>
        <end position="261"/>
    </location>
</feature>
<dbReference type="Pfam" id="PF02207">
    <property type="entry name" value="zf-UBR"/>
    <property type="match status" value="1"/>
</dbReference>
<evidence type="ECO:0000256" key="5">
    <source>
        <dbReference type="ARBA" id="ARBA00022771"/>
    </source>
</evidence>
<evidence type="ECO:0000256" key="1">
    <source>
        <dbReference type="ARBA" id="ARBA00000900"/>
    </source>
</evidence>
<dbReference type="GO" id="GO:0016567">
    <property type="term" value="P:protein ubiquitination"/>
    <property type="evidence" value="ECO:0007669"/>
    <property type="project" value="UniProtKB-UniRule"/>
</dbReference>
<evidence type="ECO:0000256" key="11">
    <source>
        <dbReference type="SAM" id="MobiDB-lite"/>
    </source>
</evidence>
<dbReference type="GeneID" id="37035399"/>
<dbReference type="SUPFAM" id="SSF54736">
    <property type="entry name" value="ClpS-like"/>
    <property type="match status" value="1"/>
</dbReference>
<dbReference type="InterPro" id="IPR055194">
    <property type="entry name" value="UBR1-like_WH"/>
</dbReference>
<dbReference type="InterPro" id="IPR036390">
    <property type="entry name" value="WH_DNA-bd_sf"/>
</dbReference>
<keyword evidence="5 10" id="KW-0863">Zinc-finger</keyword>
<sequence length="2070" mass="228914">MSYEDFSEEDGPRGQGFSFGASRNDPSPLRVAEMDDDFLFIPPSGGSRAQSGQASGSFDTYASAPRTSQGSSAWFIDAHIGGLAEGPEYELTPMCVRALHRSLWSTMFALVPAAYLLPRQLAPTGEHALRLLEESDWNLCETQRRAVKAMAEAARDGKGKGVEGRMSSPLSGQAEFDLGPEYSVERRGMPCGHVFKKGEAIYRCRDCGLDDTCVQCAPCFNASSHEGHDIVFSVSASSGGCCDCGDDEAWKNHLGCKYHESRKSQAEGYAGDVSMDEAGPAGSGRMAVDDEFADNEEDDHSTYHSAVEDGGTRLGTSASAKSPMRGSTGASLVDSLIAKVPRDVLEGLTSHLTTLLTYVLDTVEHAPSECKPRPSIAAIERQPDLRNDAEPRVPGGNPPERMYSVVLWNDEKHSFKTVIDTVVDAVDVSENRAKRIAERIDRHGRDVIYSSSDVRRLLVISRKLTAVDLGATISATYDVFAEEVAHHVLSMIFDLANASLYVPSETSDRMFDFSHPLDKLVPNAVAMRAITCKALLERWSPRKPVEQGMMSHDYFDTRDLRKLDALLLLDIRLWKAARALTRKTLMAIIGAREVRREVALRFARVYPKAIENFILKDREPEHSICLMTVQLFSVPSVARELVLRSDVNFFQKLLQMLQSIFTGNLMSARAIELPPLPPLNGVANTTSMLLRQQRCYHIFSDLRYVLLADGVQDLLVSQPPHLEHLLSLLSLFNAITPDRRAIGEHVEFENETWVPIFHISTQLGRVAKLFGEAFHKATPRQLQDALLLAARNLLLNLLTLHQNLPESYEPIVFRSVIFDDDQYEVILFEVDRTPVSFHHPMHALFAELLKHANRAFSNGRSQALRLADIFPSDIDEKSLLNIIDFPLRVVVKLAQIRAGMWVRNGFAIRSQAHHYRDHSMRDVMYDQDLFLVQAGLALVSPDRMLVSIIDRFGLLKWMQGDHALDGRIDPDQARFLAEELLLLLITLFSETGIAIGSSMEDQVRREIVHFLALGQGQYSDLTRHISERLCDHSSFDRVLAQVSNFRAPGGTTDLGIFELKDEYFDEVQPYFFHYTRNQREKADEVLRLRHKRKIGGMQEAADNYVALPTRRLAAGQGVVVDALREALNSRVLTRAVFSTLDLYGSADEPEPDQRAIDDTYVEAALQLLLQGVVERGGDFVRNLATLLRAPAFRQASTVLGALQNIEKRTSSKPIKAKCTWLIDHAISLDRLTASTALSHDRIARQNVSASAKAPAEDPKRAAAKARQAAILNQFSAAQKSLLESLDDDDDDDEEEEEDELDDADDYAQAVGRREEEREPQSLGTCILCQEDLKRQRAFGSLALIQTSRVMRTTPRRQAHALQEVMDVPLSLDRGGSSGRRVSQQDTYPARENEARRPAQLFNPVEDHRTGFHASTCGHSMHLSCFESYCKSIEQRHTQQIARNHPEVLGRHEFVCPLCKSLGNVLLPLPDASSLSPAPLLELPISEWLRKINIDILKTSANNTSAELQEGENGTGSFLPWYAENAFTWRVDTTSDSNLDQDTMKMLDRLIVVLRPLSAQTRSARETWSARSITALPGKKMYMPEELVAYTIGMLEVAHRGTPSGSTSSTSETSGSAIGDAILPHTMEVIRSLLHCLSSIARSVPGSAKGSDVTAPLGNKALALMQQGLLKRLLPHWGNDASVASPLLLRDPLTILIETAILAPASLGHVTTLMYYATLVHTIFGIAQPSVWPQNGGGLGRATGFGVRASTVSADELAAIKSIFPDVRWTLANIIGYVGYAWGQITLGVDGLDDASLGKMLCSYTLPFLRRAAILHAALKVPLASTSGSADGPGGSMEYLRLMRAMRIPTPAEAIPPRVERQTALTGIIEGWIKHAYNAMASLFRPLPIHPSPLSLSSASAHLHSSSAHPMVQLEHPAIYELLTLPHDLAALLQDTQRVVCKRCGESPAEPAICLTCGATVCFQSFCCEDEASGRGECNWHLDECGGSMGLFFKVKTNIVLLLYAGNGSFTYSPYLDTHGELDIGLRKGRPQRLHMQRYDELRKQWLNHSVCHFVARKLEASMDNGGWGGM</sequence>
<evidence type="ECO:0000256" key="6">
    <source>
        <dbReference type="ARBA" id="ARBA00022786"/>
    </source>
</evidence>
<evidence type="ECO:0000256" key="10">
    <source>
        <dbReference type="RuleBase" id="RU366018"/>
    </source>
</evidence>
<feature type="region of interest" description="Disordered" evidence="11">
    <location>
        <begin position="369"/>
        <end position="398"/>
    </location>
</feature>
<dbReference type="CDD" id="cd16482">
    <property type="entry name" value="RING-H2_UBR1-like"/>
    <property type="match status" value="1"/>
</dbReference>
<feature type="zinc finger region" description="UBR-type" evidence="9">
    <location>
        <begin position="189"/>
        <end position="261"/>
    </location>
</feature>
<dbReference type="Pfam" id="PF22960">
    <property type="entry name" value="WHD_UBR1"/>
    <property type="match status" value="1"/>
</dbReference>
<feature type="region of interest" description="Disordered" evidence="11">
    <location>
        <begin position="295"/>
        <end position="328"/>
    </location>
</feature>
<dbReference type="InterPro" id="IPR003126">
    <property type="entry name" value="Znf_UBR"/>
</dbReference>
<dbReference type="SUPFAM" id="SSF46785">
    <property type="entry name" value="Winged helix' DNA-binding domain"/>
    <property type="match status" value="1"/>
</dbReference>
<evidence type="ECO:0000256" key="3">
    <source>
        <dbReference type="ARBA" id="ARBA00022679"/>
    </source>
</evidence>
<dbReference type="PANTHER" id="PTHR21497">
    <property type="entry name" value="UBIQUITIN LIGASE E3 ALPHA-RELATED"/>
    <property type="match status" value="1"/>
</dbReference>
<proteinExistence type="inferred from homology"/>
<dbReference type="Gene3D" id="1.10.10.2670">
    <property type="entry name" value="E3 ubiquitin-protein ligase"/>
    <property type="match status" value="1"/>
</dbReference>
<dbReference type="GO" id="GO:0000151">
    <property type="term" value="C:ubiquitin ligase complex"/>
    <property type="evidence" value="ECO:0007669"/>
    <property type="project" value="TreeGrafter"/>
</dbReference>
<dbReference type="PROSITE" id="PS51157">
    <property type="entry name" value="ZF_UBR"/>
    <property type="match status" value="1"/>
</dbReference>
<dbReference type="PANTHER" id="PTHR21497:SF24">
    <property type="entry name" value="E3 UBIQUITIN-PROTEIN LIGASE UBR1"/>
    <property type="match status" value="1"/>
</dbReference>
<feature type="compositionally biased region" description="Low complexity" evidence="11">
    <location>
        <begin position="44"/>
        <end position="57"/>
    </location>
</feature>
<dbReference type="InterPro" id="IPR044046">
    <property type="entry name" value="E3_ligase_UBR-like_C"/>
</dbReference>
<feature type="region of interest" description="Disordered" evidence="11">
    <location>
        <begin position="1369"/>
        <end position="1393"/>
    </location>
</feature>
<dbReference type="Pfam" id="PF18995">
    <property type="entry name" value="PRT6_C"/>
    <property type="match status" value="1"/>
</dbReference>
<dbReference type="InterPro" id="IPR003769">
    <property type="entry name" value="ClpS_core"/>
</dbReference>
<comment type="catalytic activity">
    <reaction evidence="1 10">
        <text>S-ubiquitinyl-[E2 ubiquitin-conjugating enzyme]-L-cysteine + [acceptor protein]-L-lysine = [E2 ubiquitin-conjugating enzyme]-L-cysteine + N(6)-ubiquitinyl-[acceptor protein]-L-lysine.</text>
        <dbReference type="EC" id="2.3.2.27"/>
    </reaction>
</comment>
<feature type="region of interest" description="Disordered" evidence="11">
    <location>
        <begin position="268"/>
        <end position="287"/>
    </location>
</feature>
<dbReference type="Gene3D" id="2.10.110.30">
    <property type="match status" value="1"/>
</dbReference>
<dbReference type="CDD" id="cd19673">
    <property type="entry name" value="UBR-box_UBR3"/>
    <property type="match status" value="1"/>
</dbReference>
<dbReference type="OrthoDB" id="26387at2759"/>
<evidence type="ECO:0000256" key="4">
    <source>
        <dbReference type="ARBA" id="ARBA00022723"/>
    </source>
</evidence>
<dbReference type="UniPathway" id="UPA00143"/>
<reference evidence="13 14" key="1">
    <citation type="journal article" date="2018" name="Mol. Biol. Evol.">
        <title>Broad Genomic Sampling Reveals a Smut Pathogenic Ancestry of the Fungal Clade Ustilaginomycotina.</title>
        <authorList>
            <person name="Kijpornyongpan T."/>
            <person name="Mondo S.J."/>
            <person name="Barry K."/>
            <person name="Sandor L."/>
            <person name="Lee J."/>
            <person name="Lipzen A."/>
            <person name="Pangilinan J."/>
            <person name="LaButti K."/>
            <person name="Hainaut M."/>
            <person name="Henrissat B."/>
            <person name="Grigoriev I.V."/>
            <person name="Spatafora J.W."/>
            <person name="Aime M.C."/>
        </authorList>
    </citation>
    <scope>NUCLEOTIDE SEQUENCE [LARGE SCALE GENOMIC DNA]</scope>
    <source>
        <strain evidence="13 14">MCA 4658</strain>
    </source>
</reference>
<evidence type="ECO:0000256" key="8">
    <source>
        <dbReference type="ARBA" id="ARBA00046341"/>
    </source>
</evidence>
<evidence type="ECO:0000313" key="14">
    <source>
        <dbReference type="Proteomes" id="UP000245783"/>
    </source>
</evidence>
<dbReference type="GO" id="GO:0061630">
    <property type="term" value="F:ubiquitin protein ligase activity"/>
    <property type="evidence" value="ECO:0007669"/>
    <property type="project" value="UniProtKB-UniRule"/>
</dbReference>
<protein>
    <recommendedName>
        <fullName evidence="10">E3 ubiquitin-protein ligase</fullName>
        <ecNumber evidence="10">2.3.2.27</ecNumber>
    </recommendedName>
</protein>
<dbReference type="Pfam" id="PF02617">
    <property type="entry name" value="ClpS"/>
    <property type="match status" value="1"/>
</dbReference>
<feature type="compositionally biased region" description="Basic and acidic residues" evidence="11">
    <location>
        <begin position="381"/>
        <end position="391"/>
    </location>
</feature>
<dbReference type="Proteomes" id="UP000245783">
    <property type="component" value="Unassembled WGS sequence"/>
</dbReference>
<dbReference type="STRING" id="1522189.A0A316W1A7"/>
<dbReference type="InterPro" id="IPR014719">
    <property type="entry name" value="Ribosomal_bL12_C/ClpS-like"/>
</dbReference>
<evidence type="ECO:0000259" key="12">
    <source>
        <dbReference type="PROSITE" id="PS51157"/>
    </source>
</evidence>
<accession>A0A316W1A7</accession>
<organism evidence="13 14">
    <name type="scientific">Ceraceosorus guamensis</name>
    <dbReference type="NCBI Taxonomy" id="1522189"/>
    <lineage>
        <taxon>Eukaryota</taxon>
        <taxon>Fungi</taxon>
        <taxon>Dikarya</taxon>
        <taxon>Basidiomycota</taxon>
        <taxon>Ustilaginomycotina</taxon>
        <taxon>Exobasidiomycetes</taxon>
        <taxon>Ceraceosorales</taxon>
        <taxon>Ceraceosoraceae</taxon>
        <taxon>Ceraceosorus</taxon>
    </lineage>
</organism>
<keyword evidence="14" id="KW-1185">Reference proteome</keyword>
<comment type="pathway">
    <text evidence="2 10">Protein modification; protein ubiquitination.</text>
</comment>
<dbReference type="EMBL" id="KZ819367">
    <property type="protein sequence ID" value="PWN43687.1"/>
    <property type="molecule type" value="Genomic_DNA"/>
</dbReference>
<evidence type="ECO:0000313" key="13">
    <source>
        <dbReference type="EMBL" id="PWN43687.1"/>
    </source>
</evidence>
<dbReference type="RefSeq" id="XP_025370847.1">
    <property type="nucleotide sequence ID" value="XM_025513529.1"/>
</dbReference>
<dbReference type="FunCoup" id="A0A316W1A7">
    <property type="interactions" value="297"/>
</dbReference>
<evidence type="ECO:0000256" key="9">
    <source>
        <dbReference type="PROSITE-ProRule" id="PRU00508"/>
    </source>
</evidence>
<keyword evidence="7 10" id="KW-0862">Zinc</keyword>
<name>A0A316W1A7_9BASI</name>
<dbReference type="InterPro" id="IPR039164">
    <property type="entry name" value="UBR1-like"/>
</dbReference>
<dbReference type="Gene3D" id="3.30.1390.10">
    <property type="match status" value="1"/>
</dbReference>
<gene>
    <name evidence="13" type="ORF">IE81DRAFT_322092</name>
</gene>